<feature type="signal peptide" evidence="2">
    <location>
        <begin position="1"/>
        <end position="22"/>
    </location>
</feature>
<sequence length="320" mass="33367">MRRALLAALMLAALAPLRPAQAAWPERPVTLIIPFGPGSSPDLSGRLLAERLAAAWGQPVVVQNVPGASATIGVDRVAKAAPDGYTLGYTGDGAMVVRVSMDPPTPYDPRRDLTPITLVFRTRNLLAVHPSVPATTLAELIALAKARPGQLAYGHAGIGFSTHLTGEMLKQAAGIDLTAVQYPNEGQMFADAVQGRLPVVIGGAAVIRRAQAGELRGLAASSRDRIPTMPAVPTIAESGFPGFESVAWFGLIAPARIPAEVVDRVHRDAVAALAAPPVAGRLDDLGLVAVGTTPAEFAALIPREIARMQGVLEPLGLRAR</sequence>
<protein>
    <recommendedName>
        <fullName evidence="5">Tripartite-type tricarboxylate transporter, receptor component TctC</fullName>
    </recommendedName>
</protein>
<dbReference type="Proteomes" id="UP000697995">
    <property type="component" value="Unassembled WGS sequence"/>
</dbReference>
<feature type="chain" id="PRO_5045244311" description="Tripartite-type tricarboxylate transporter, receptor component TctC" evidence="2">
    <location>
        <begin position="23"/>
        <end position="320"/>
    </location>
</feature>
<comment type="similarity">
    <text evidence="1">Belongs to the UPF0065 (bug) family.</text>
</comment>
<dbReference type="PIRSF" id="PIRSF017082">
    <property type="entry name" value="YflP"/>
    <property type="match status" value="1"/>
</dbReference>
<dbReference type="InterPro" id="IPR042100">
    <property type="entry name" value="Bug_dom1"/>
</dbReference>
<organism evidence="3 4">
    <name type="scientific">Paracraurococcus ruber</name>
    <dbReference type="NCBI Taxonomy" id="77675"/>
    <lineage>
        <taxon>Bacteria</taxon>
        <taxon>Pseudomonadati</taxon>
        <taxon>Pseudomonadota</taxon>
        <taxon>Alphaproteobacteria</taxon>
        <taxon>Acetobacterales</taxon>
        <taxon>Roseomonadaceae</taxon>
        <taxon>Paracraurococcus</taxon>
    </lineage>
</organism>
<dbReference type="InterPro" id="IPR005064">
    <property type="entry name" value="BUG"/>
</dbReference>
<proteinExistence type="inferred from homology"/>
<dbReference type="PANTHER" id="PTHR42928:SF5">
    <property type="entry name" value="BLR1237 PROTEIN"/>
    <property type="match status" value="1"/>
</dbReference>
<comment type="caution">
    <text evidence="3">The sequence shown here is derived from an EMBL/GenBank/DDBJ whole genome shotgun (WGS) entry which is preliminary data.</text>
</comment>
<dbReference type="EMBL" id="NRSG01000625">
    <property type="protein sequence ID" value="MBK1662584.1"/>
    <property type="molecule type" value="Genomic_DNA"/>
</dbReference>
<evidence type="ECO:0008006" key="5">
    <source>
        <dbReference type="Google" id="ProtNLM"/>
    </source>
</evidence>
<evidence type="ECO:0000313" key="3">
    <source>
        <dbReference type="EMBL" id="MBK1662584.1"/>
    </source>
</evidence>
<keyword evidence="2" id="KW-0732">Signal</keyword>
<evidence type="ECO:0000256" key="2">
    <source>
        <dbReference type="SAM" id="SignalP"/>
    </source>
</evidence>
<name>A0ABS1D9M4_9PROT</name>
<keyword evidence="4" id="KW-1185">Reference proteome</keyword>
<accession>A0ABS1D9M4</accession>
<dbReference type="SUPFAM" id="SSF53850">
    <property type="entry name" value="Periplasmic binding protein-like II"/>
    <property type="match status" value="1"/>
</dbReference>
<gene>
    <name evidence="3" type="ORF">CKO45_30880</name>
</gene>
<evidence type="ECO:0000313" key="4">
    <source>
        <dbReference type="Proteomes" id="UP000697995"/>
    </source>
</evidence>
<dbReference type="Gene3D" id="3.40.190.150">
    <property type="entry name" value="Bordetella uptake gene, domain 1"/>
    <property type="match status" value="1"/>
</dbReference>
<evidence type="ECO:0000256" key="1">
    <source>
        <dbReference type="ARBA" id="ARBA00006987"/>
    </source>
</evidence>
<dbReference type="PANTHER" id="PTHR42928">
    <property type="entry name" value="TRICARBOXYLATE-BINDING PROTEIN"/>
    <property type="match status" value="1"/>
</dbReference>
<reference evidence="3 4" key="1">
    <citation type="journal article" date="2020" name="Microorganisms">
        <title>Osmotic Adaptation and Compatible Solute Biosynthesis of Phototrophic Bacteria as Revealed from Genome Analyses.</title>
        <authorList>
            <person name="Imhoff J.F."/>
            <person name="Rahn T."/>
            <person name="Kunzel S."/>
            <person name="Keller A."/>
            <person name="Neulinger S.C."/>
        </authorList>
    </citation>
    <scope>NUCLEOTIDE SEQUENCE [LARGE SCALE GENOMIC DNA]</scope>
    <source>
        <strain evidence="3 4">DSM 15382</strain>
    </source>
</reference>
<dbReference type="Pfam" id="PF03401">
    <property type="entry name" value="TctC"/>
    <property type="match status" value="1"/>
</dbReference>
<dbReference type="Gene3D" id="3.40.190.10">
    <property type="entry name" value="Periplasmic binding protein-like II"/>
    <property type="match status" value="1"/>
</dbReference>
<dbReference type="RefSeq" id="WP_133223524.1">
    <property type="nucleotide sequence ID" value="NZ_NRSG01000625.1"/>
</dbReference>